<dbReference type="Proteomes" id="UP000033861">
    <property type="component" value="Unassembled WGS sequence"/>
</dbReference>
<proteinExistence type="predicted"/>
<evidence type="ECO:0000256" key="1">
    <source>
        <dbReference type="SAM" id="MobiDB-lite"/>
    </source>
</evidence>
<gene>
    <name evidence="2" type="ORF">UW35_C0050G0008</name>
</gene>
<accession>A0A0G1HBX3</accession>
<feature type="region of interest" description="Disordered" evidence="1">
    <location>
        <begin position="36"/>
        <end position="67"/>
    </location>
</feature>
<dbReference type="STRING" id="1618404.UW35_C0050G0008"/>
<name>A0A0G1HBX3_9BACT</name>
<reference evidence="2 3" key="1">
    <citation type="journal article" date="2015" name="Nature">
        <title>rRNA introns, odd ribosomes, and small enigmatic genomes across a large radiation of phyla.</title>
        <authorList>
            <person name="Brown C.T."/>
            <person name="Hug L.A."/>
            <person name="Thomas B.C."/>
            <person name="Sharon I."/>
            <person name="Castelle C.J."/>
            <person name="Singh A."/>
            <person name="Wilkins M.J."/>
            <person name="Williams K.H."/>
            <person name="Banfield J.F."/>
        </authorList>
    </citation>
    <scope>NUCLEOTIDE SEQUENCE [LARGE SCALE GENOMIC DNA]</scope>
</reference>
<evidence type="ECO:0000313" key="3">
    <source>
        <dbReference type="Proteomes" id="UP000033861"/>
    </source>
</evidence>
<sequence length="67" mass="7554">MAEKQPTPIQPSMLTKEGKVDPKLAAQEAERRIRAQMEATKQKNLENARKLKEAEEAAKDRGDQHSP</sequence>
<dbReference type="EMBL" id="LCHZ01000050">
    <property type="protein sequence ID" value="KKT44320.1"/>
    <property type="molecule type" value="Genomic_DNA"/>
</dbReference>
<organism evidence="2 3">
    <name type="scientific">Candidatus Collierbacteria bacterium GW2011_GWF2_44_15</name>
    <dbReference type="NCBI Taxonomy" id="1618404"/>
    <lineage>
        <taxon>Bacteria</taxon>
        <taxon>Candidatus Collieribacteriota</taxon>
    </lineage>
</organism>
<evidence type="ECO:0000313" key="2">
    <source>
        <dbReference type="EMBL" id="KKT44320.1"/>
    </source>
</evidence>
<dbReference type="AlphaFoldDB" id="A0A0G1HBX3"/>
<protein>
    <submittedName>
        <fullName evidence="2">Uncharacterized protein</fullName>
    </submittedName>
</protein>
<feature type="region of interest" description="Disordered" evidence="1">
    <location>
        <begin position="1"/>
        <end position="22"/>
    </location>
</feature>
<comment type="caution">
    <text evidence="2">The sequence shown here is derived from an EMBL/GenBank/DDBJ whole genome shotgun (WGS) entry which is preliminary data.</text>
</comment>